<evidence type="ECO:0000313" key="1">
    <source>
        <dbReference type="EMBL" id="TQM25429.1"/>
    </source>
</evidence>
<dbReference type="EMBL" id="VFPG01000002">
    <property type="protein sequence ID" value="TQM25429.1"/>
    <property type="molecule type" value="Genomic_DNA"/>
</dbReference>
<sequence length="32" mass="3306">MEILDLGSAVFDLVETVLEVVTDLIAIATGSA</sequence>
<evidence type="ECO:0000313" key="2">
    <source>
        <dbReference type="Proteomes" id="UP000316331"/>
    </source>
</evidence>
<protein>
    <submittedName>
        <fullName evidence="1">Uncharacterized protein</fullName>
    </submittedName>
</protein>
<reference evidence="1 2" key="1">
    <citation type="submission" date="2019-06" db="EMBL/GenBank/DDBJ databases">
        <title>Sequencing the genomes of 1000 actinobacteria strains.</title>
        <authorList>
            <person name="Klenk H.-P."/>
        </authorList>
    </citation>
    <scope>NUCLEOTIDE SEQUENCE [LARGE SCALE GENOMIC DNA]</scope>
    <source>
        <strain evidence="1 2">DSM 103495</strain>
    </source>
</reference>
<organism evidence="1 2">
    <name type="scientific">Nocardia bhagyanarayanae</name>
    <dbReference type="NCBI Taxonomy" id="1215925"/>
    <lineage>
        <taxon>Bacteria</taxon>
        <taxon>Bacillati</taxon>
        <taxon>Actinomycetota</taxon>
        <taxon>Actinomycetes</taxon>
        <taxon>Mycobacteriales</taxon>
        <taxon>Nocardiaceae</taxon>
        <taxon>Nocardia</taxon>
    </lineage>
</organism>
<dbReference type="AlphaFoldDB" id="A0A543EV29"/>
<dbReference type="Proteomes" id="UP000316331">
    <property type="component" value="Unassembled WGS sequence"/>
</dbReference>
<comment type="caution">
    <text evidence="1">The sequence shown here is derived from an EMBL/GenBank/DDBJ whole genome shotgun (WGS) entry which is preliminary data.</text>
</comment>
<name>A0A543EV29_9NOCA</name>
<keyword evidence="2" id="KW-1185">Reference proteome</keyword>
<accession>A0A543EV29</accession>
<proteinExistence type="predicted"/>
<gene>
    <name evidence="1" type="ORF">FB390_5578</name>
</gene>